<dbReference type="EMBL" id="CP006965">
    <property type="protein sequence ID" value="AHF81196.1"/>
    <property type="molecule type" value="Genomic_DNA"/>
</dbReference>
<dbReference type="PANTHER" id="PTHR34293">
    <property type="entry name" value="HTH-TYPE TRANSCRIPTIONAL REGULATOR TRMBL2"/>
    <property type="match status" value="1"/>
</dbReference>
<dbReference type="RefSeq" id="WP_042682259.1">
    <property type="nucleotide sequence ID" value="NZ_CP006965.1"/>
</dbReference>
<dbReference type="SUPFAM" id="SSF56024">
    <property type="entry name" value="Phospholipase D/nuclease"/>
    <property type="match status" value="1"/>
</dbReference>
<dbReference type="CDD" id="cd00090">
    <property type="entry name" value="HTH_ARSR"/>
    <property type="match status" value="1"/>
</dbReference>
<dbReference type="HOGENOM" id="CLU_062979_2_0_2"/>
<dbReference type="Gene3D" id="2.30.30.690">
    <property type="match status" value="1"/>
</dbReference>
<dbReference type="OrthoDB" id="30795at2157"/>
<evidence type="ECO:0000256" key="1">
    <source>
        <dbReference type="ARBA" id="ARBA00007287"/>
    </source>
</evidence>
<dbReference type="AlphaFoldDB" id="W0I503"/>
<sequence>MSEKELKELLKELGFNEYEVSAYLTLIKEGPLTAGELATLSKVPQPRIYDVIRTLMGKGFVITIGGRPKKVVAVNPEKVFSEIERKYVRKVNLVKEMLKELYNPGEGEIGNIIVVKSKITFEKYVKDAIKNAKRHISLALPLSFLRKIQDDLMKKKKMGVEIDLFVYGTGKVPPVAHKIKIREVPDPFILIQDKEMGIYAPSEALMSGTSSLHGYAMIIKDENLLFMFDRYFYHALWPTGKTVYEEERKLILPKEYIHIRKLVRDIRLFNLMNSKVRVIGKFVKSKEPVEIEGRIVDYYEDKAKVISNITVETEDGKRYVVGGWNSSLEDIEADLIVIEKA</sequence>
<keyword evidence="2" id="KW-0805">Transcription regulation</keyword>
<evidence type="ECO:0000259" key="6">
    <source>
        <dbReference type="Pfam" id="PF11495"/>
    </source>
</evidence>
<keyword evidence="8" id="KW-1185">Reference proteome</keyword>
<proteinExistence type="inferred from homology"/>
<evidence type="ECO:0000256" key="2">
    <source>
        <dbReference type="ARBA" id="ARBA00023015"/>
    </source>
</evidence>
<dbReference type="InterPro" id="IPR051797">
    <property type="entry name" value="TrmB-like"/>
</dbReference>
<dbReference type="GO" id="GO:0003677">
    <property type="term" value="F:DNA binding"/>
    <property type="evidence" value="ECO:0007669"/>
    <property type="project" value="UniProtKB-KW"/>
</dbReference>
<evidence type="ECO:0000313" key="7">
    <source>
        <dbReference type="EMBL" id="AHF81196.1"/>
    </source>
</evidence>
<dbReference type="PANTHER" id="PTHR34293:SF1">
    <property type="entry name" value="HTH-TYPE TRANSCRIPTIONAL REGULATOR TRMBL2"/>
    <property type="match status" value="1"/>
</dbReference>
<dbReference type="SUPFAM" id="SSF159071">
    <property type="entry name" value="TrmB C-terminal domain-like"/>
    <property type="match status" value="1"/>
</dbReference>
<comment type="similarity">
    <text evidence="1">Belongs to the transcriptional regulator TrmB family.</text>
</comment>
<keyword evidence="4" id="KW-0804">Transcription</keyword>
<keyword evidence="3" id="KW-0238">DNA-binding</keyword>
<accession>W0I503</accession>
<dbReference type="GeneID" id="24907648"/>
<dbReference type="KEGG" id="ths:TES1_1821"/>
<dbReference type="Pfam" id="PF11495">
    <property type="entry name" value="Regulator_TrmB"/>
    <property type="match status" value="1"/>
</dbReference>
<dbReference type="InterPro" id="IPR036388">
    <property type="entry name" value="WH-like_DNA-bd_sf"/>
</dbReference>
<dbReference type="Gene3D" id="1.10.10.10">
    <property type="entry name" value="Winged helix-like DNA-binding domain superfamily/Winged helix DNA-binding domain"/>
    <property type="match status" value="1"/>
</dbReference>
<name>W0I503_9EURY</name>
<feature type="domain" description="Transcription regulator TrmB N-terminal" evidence="5">
    <location>
        <begin position="10"/>
        <end position="77"/>
    </location>
</feature>
<protein>
    <submittedName>
        <fullName evidence="7">Transcriptional regulator, TrmB family</fullName>
    </submittedName>
</protein>
<organism evidence="7 8">
    <name type="scientific">Thermococcus paralvinellae</name>
    <dbReference type="NCBI Taxonomy" id="582419"/>
    <lineage>
        <taxon>Archaea</taxon>
        <taxon>Methanobacteriati</taxon>
        <taxon>Methanobacteriota</taxon>
        <taxon>Thermococci</taxon>
        <taxon>Thermococcales</taxon>
        <taxon>Thermococcaceae</taxon>
        <taxon>Thermococcus</taxon>
    </lineage>
</organism>
<dbReference type="InterPro" id="IPR002831">
    <property type="entry name" value="Tscrpt_reg_TrmB_N"/>
</dbReference>
<dbReference type="SUPFAM" id="SSF46785">
    <property type="entry name" value="Winged helix' DNA-binding domain"/>
    <property type="match status" value="1"/>
</dbReference>
<feature type="domain" description="Transcription regulator TrmB C-terminal" evidence="6">
    <location>
        <begin position="112"/>
        <end position="339"/>
    </location>
</feature>
<dbReference type="InterPro" id="IPR021586">
    <property type="entry name" value="Tscrpt_reg_TrmB_C"/>
</dbReference>
<dbReference type="CDD" id="cd09124">
    <property type="entry name" value="PLDc_like_TrmB_middle"/>
    <property type="match status" value="1"/>
</dbReference>
<evidence type="ECO:0000259" key="5">
    <source>
        <dbReference type="Pfam" id="PF01978"/>
    </source>
</evidence>
<evidence type="ECO:0000256" key="4">
    <source>
        <dbReference type="ARBA" id="ARBA00023163"/>
    </source>
</evidence>
<dbReference type="InterPro" id="IPR036390">
    <property type="entry name" value="WH_DNA-bd_sf"/>
</dbReference>
<gene>
    <name evidence="7" type="ORF">TES1_1821</name>
</gene>
<dbReference type="Pfam" id="PF01978">
    <property type="entry name" value="TrmB"/>
    <property type="match status" value="1"/>
</dbReference>
<dbReference type="Proteomes" id="UP000019027">
    <property type="component" value="Chromosome"/>
</dbReference>
<reference evidence="7 8" key="1">
    <citation type="journal article" date="2014" name="Int. J. Syst. Evol. Microbiol.">
        <title>Thermococcus paralvinellae sp. nov. and Thermococcus cleftensis sp. nov. of hyperthermophilic heterotrophs from deep-sea hydrothermal vents.</title>
        <authorList>
            <person name="Hensley S.A."/>
            <person name="Jung J.H."/>
            <person name="Park C.S."/>
            <person name="Holden J.F."/>
        </authorList>
    </citation>
    <scope>NUCLEOTIDE SEQUENCE [LARGE SCALE GENOMIC DNA]</scope>
    <source>
        <strain evidence="7 8">ES1</strain>
    </source>
</reference>
<dbReference type="InterPro" id="IPR011991">
    <property type="entry name" value="ArsR-like_HTH"/>
</dbReference>
<evidence type="ECO:0000256" key="3">
    <source>
        <dbReference type="ARBA" id="ARBA00023125"/>
    </source>
</evidence>
<dbReference type="STRING" id="582419.TES1_1821"/>
<evidence type="ECO:0000313" key="8">
    <source>
        <dbReference type="Proteomes" id="UP000019027"/>
    </source>
</evidence>